<sequence length="913" mass="101655">MRFFMAAVLLVSICLGSYAQTGTISGRVVDAKTLEPLPFTNVYVNNTTMGVVTNASGEFVLHNLPLGTADIVFSFIGYISQQVKVTVKATANSPMAIQLTADAQQVAEVNVKAGRDKAWEKQLKRFEKVFLGNTADCKLLNPWAIDFVDEKGSTIAKASIPLEIDNRKLGYKLFFQLKSATYSTTEYSIVGTTRFIELETTSATEARHWTKEREQAYGGSAKHLMKSILDRKLSLFGFGLYRDKGKAKPRTKSFTFEIEHNLAPVDTTSLVTSGPAMNEYRIALKERVEVHYRKEFIYPSFYADVSDAVSWLEVRGGYVLINKEGTILNPTDVAISGNMTDARLSGMLPLDYKPGDFVIAQKPINHSARRLQEKVYLHTDKPYYYPGDKLWFSAYMTYRLPELIDTLSRVLYVDLIDANRMVSQSRVLPLDSGRAASSFRFPVTVPPGKYVLRAYTQWMKNYGIDHFFYKPIAVLALNQRVDEKTTRPVSDSLLKIVVDKPVYPTRNQVKMTLRLDTTESASVMAGSFSVAVLDEADVLSNAESGSIKTGFDFLEPPRDMPLVYDYPIEKGITLDGIYSDKKGKVKKSTLTLLPEDLSHIYQATTHNDGTFSLANLAFYDSTKFFMQSPEGSIQVVTKEPPRLPEKLPDLPLHIVSSTALHMIAAADTLQGKRLAEVKVSAKKIIQSENSYGQADVTIKGESIEGFATIADAIASKLPSFRLVYDQTDWYLIWARASTPNSRDLSSQKPNIASKNNLSAHEPNLYINNVLVVGETAGSRLMQLSPTLIDHIEINGMITSNQGASGSNGLINVYTKRPSDDAKSKGLPFGKVRGFDRESTFRSPDYTYQSTTSDAKDYRSTLYWNPRVNVKATQPPTTLSFFTSDQSGRYRIVVEGITNNGTPVHAETTFVVNE</sequence>
<organism evidence="2 3">
    <name type="scientific">Spirosoma foliorum</name>
    <dbReference type="NCBI Taxonomy" id="2710596"/>
    <lineage>
        <taxon>Bacteria</taxon>
        <taxon>Pseudomonadati</taxon>
        <taxon>Bacteroidota</taxon>
        <taxon>Cytophagia</taxon>
        <taxon>Cytophagales</taxon>
        <taxon>Cytophagaceae</taxon>
        <taxon>Spirosoma</taxon>
    </lineage>
</organism>
<evidence type="ECO:0000313" key="3">
    <source>
        <dbReference type="Proteomes" id="UP000515369"/>
    </source>
</evidence>
<dbReference type="Gene3D" id="2.170.130.10">
    <property type="entry name" value="TonB-dependent receptor, plug domain"/>
    <property type="match status" value="1"/>
</dbReference>
<dbReference type="EMBL" id="CP059732">
    <property type="protein sequence ID" value="QMW04430.1"/>
    <property type="molecule type" value="Genomic_DNA"/>
</dbReference>
<keyword evidence="3" id="KW-1185">Reference proteome</keyword>
<dbReference type="SUPFAM" id="SSF56935">
    <property type="entry name" value="Porins"/>
    <property type="match status" value="1"/>
</dbReference>
<dbReference type="AlphaFoldDB" id="A0A7G5GZY8"/>
<dbReference type="InterPro" id="IPR008969">
    <property type="entry name" value="CarboxyPept-like_regulatory"/>
</dbReference>
<keyword evidence="2" id="KW-0121">Carboxypeptidase</keyword>
<dbReference type="SUPFAM" id="SSF49464">
    <property type="entry name" value="Carboxypeptidase regulatory domain-like"/>
    <property type="match status" value="1"/>
</dbReference>
<keyword evidence="2" id="KW-0645">Protease</keyword>
<dbReference type="RefSeq" id="WP_182461684.1">
    <property type="nucleotide sequence ID" value="NZ_CP059732.1"/>
</dbReference>
<dbReference type="Gene3D" id="2.60.40.1930">
    <property type="match status" value="1"/>
</dbReference>
<feature type="chain" id="PRO_5028802617" evidence="1">
    <location>
        <begin position="20"/>
        <end position="913"/>
    </location>
</feature>
<dbReference type="InterPro" id="IPR037066">
    <property type="entry name" value="Plug_dom_sf"/>
</dbReference>
<keyword evidence="2" id="KW-0378">Hydrolase</keyword>
<dbReference type="Proteomes" id="UP000515369">
    <property type="component" value="Chromosome"/>
</dbReference>
<proteinExistence type="predicted"/>
<accession>A0A7G5GZY8</accession>
<reference evidence="2 3" key="1">
    <citation type="submission" date="2020-07" db="EMBL/GenBank/DDBJ databases">
        <title>Spirosoma foliorum sp. nov., isolated from the leaves on the Nejang mountain Korea, Republic of.</title>
        <authorList>
            <person name="Ho H."/>
            <person name="Lee Y.-J."/>
            <person name="Nurcahyanto D.-A."/>
            <person name="Kim S.-G."/>
        </authorList>
    </citation>
    <scope>NUCLEOTIDE SEQUENCE [LARGE SCALE GENOMIC DNA]</scope>
    <source>
        <strain evidence="2 3">PL0136</strain>
    </source>
</reference>
<dbReference type="KEGG" id="sfol:H3H32_05670"/>
<evidence type="ECO:0000313" key="2">
    <source>
        <dbReference type="EMBL" id="QMW04430.1"/>
    </source>
</evidence>
<feature type="signal peptide" evidence="1">
    <location>
        <begin position="1"/>
        <end position="19"/>
    </location>
</feature>
<keyword evidence="1" id="KW-0732">Signal</keyword>
<name>A0A7G5GZY8_9BACT</name>
<protein>
    <submittedName>
        <fullName evidence="2">Carboxypeptidase-like regulatory domain-containing protein</fullName>
    </submittedName>
</protein>
<evidence type="ECO:0000256" key="1">
    <source>
        <dbReference type="SAM" id="SignalP"/>
    </source>
</evidence>
<gene>
    <name evidence="2" type="ORF">H3H32_05670</name>
</gene>
<dbReference type="Pfam" id="PF13715">
    <property type="entry name" value="CarbopepD_reg_2"/>
    <property type="match status" value="1"/>
</dbReference>
<dbReference type="Gene3D" id="2.60.40.1120">
    <property type="entry name" value="Carboxypeptidase-like, regulatory domain"/>
    <property type="match status" value="1"/>
</dbReference>
<dbReference type="GO" id="GO:0004180">
    <property type="term" value="F:carboxypeptidase activity"/>
    <property type="evidence" value="ECO:0007669"/>
    <property type="project" value="UniProtKB-KW"/>
</dbReference>